<dbReference type="CDD" id="cd12168">
    <property type="entry name" value="Mand_dh_like"/>
    <property type="match status" value="1"/>
</dbReference>
<dbReference type="AlphaFoldDB" id="A0A6A5Y1J2"/>
<name>A0A6A5Y1J2_9PLEO</name>
<dbReference type="PANTHER" id="PTHR10996">
    <property type="entry name" value="2-HYDROXYACID DEHYDROGENASE-RELATED"/>
    <property type="match status" value="1"/>
</dbReference>
<dbReference type="InterPro" id="IPR029753">
    <property type="entry name" value="D-isomer_DH_CS"/>
</dbReference>
<comment type="similarity">
    <text evidence="1 4">Belongs to the D-isomer specific 2-hydroxyacid dehydrogenase family.</text>
</comment>
<dbReference type="GO" id="GO:0051287">
    <property type="term" value="F:NAD binding"/>
    <property type="evidence" value="ECO:0007669"/>
    <property type="project" value="InterPro"/>
</dbReference>
<evidence type="ECO:0000259" key="5">
    <source>
        <dbReference type="Pfam" id="PF00389"/>
    </source>
</evidence>
<dbReference type="FunFam" id="3.40.50.720:FF:000282">
    <property type="entry name" value="Glyoxylate reductase protein"/>
    <property type="match status" value="1"/>
</dbReference>
<dbReference type="InterPro" id="IPR036291">
    <property type="entry name" value="NAD(P)-bd_dom_sf"/>
</dbReference>
<dbReference type="OrthoDB" id="9991913at2759"/>
<dbReference type="SUPFAM" id="SSF51735">
    <property type="entry name" value="NAD(P)-binding Rossmann-fold domains"/>
    <property type="match status" value="1"/>
</dbReference>
<evidence type="ECO:0000313" key="8">
    <source>
        <dbReference type="Proteomes" id="UP000799778"/>
    </source>
</evidence>
<organism evidence="7 8">
    <name type="scientific">Aaosphaeria arxii CBS 175.79</name>
    <dbReference type="NCBI Taxonomy" id="1450172"/>
    <lineage>
        <taxon>Eukaryota</taxon>
        <taxon>Fungi</taxon>
        <taxon>Dikarya</taxon>
        <taxon>Ascomycota</taxon>
        <taxon>Pezizomycotina</taxon>
        <taxon>Dothideomycetes</taxon>
        <taxon>Pleosporomycetidae</taxon>
        <taxon>Pleosporales</taxon>
        <taxon>Pleosporales incertae sedis</taxon>
        <taxon>Aaosphaeria</taxon>
    </lineage>
</organism>
<dbReference type="RefSeq" id="XP_033387039.1">
    <property type="nucleotide sequence ID" value="XM_033526932.1"/>
</dbReference>
<reference evidence="7" key="1">
    <citation type="journal article" date="2020" name="Stud. Mycol.">
        <title>101 Dothideomycetes genomes: a test case for predicting lifestyles and emergence of pathogens.</title>
        <authorList>
            <person name="Haridas S."/>
            <person name="Albert R."/>
            <person name="Binder M."/>
            <person name="Bloem J."/>
            <person name="Labutti K."/>
            <person name="Salamov A."/>
            <person name="Andreopoulos B."/>
            <person name="Baker S."/>
            <person name="Barry K."/>
            <person name="Bills G."/>
            <person name="Bluhm B."/>
            <person name="Cannon C."/>
            <person name="Castanera R."/>
            <person name="Culley D."/>
            <person name="Daum C."/>
            <person name="Ezra D."/>
            <person name="Gonzalez J."/>
            <person name="Henrissat B."/>
            <person name="Kuo A."/>
            <person name="Liang C."/>
            <person name="Lipzen A."/>
            <person name="Lutzoni F."/>
            <person name="Magnuson J."/>
            <person name="Mondo S."/>
            <person name="Nolan M."/>
            <person name="Ohm R."/>
            <person name="Pangilinan J."/>
            <person name="Park H.-J."/>
            <person name="Ramirez L."/>
            <person name="Alfaro M."/>
            <person name="Sun H."/>
            <person name="Tritt A."/>
            <person name="Yoshinaga Y."/>
            <person name="Zwiers L.-H."/>
            <person name="Turgeon B."/>
            <person name="Goodwin S."/>
            <person name="Spatafora J."/>
            <person name="Crous P."/>
            <person name="Grigoriev I."/>
        </authorList>
    </citation>
    <scope>NUCLEOTIDE SEQUENCE</scope>
    <source>
        <strain evidence="7">CBS 175.79</strain>
    </source>
</reference>
<dbReference type="GO" id="GO:0005829">
    <property type="term" value="C:cytosol"/>
    <property type="evidence" value="ECO:0007669"/>
    <property type="project" value="TreeGrafter"/>
</dbReference>
<dbReference type="GeneID" id="54284329"/>
<gene>
    <name evidence="7" type="ORF">BU24DRAFT_418229</name>
</gene>
<proteinExistence type="inferred from homology"/>
<dbReference type="GO" id="GO:0030267">
    <property type="term" value="F:glyoxylate reductase (NADPH) activity"/>
    <property type="evidence" value="ECO:0007669"/>
    <property type="project" value="TreeGrafter"/>
</dbReference>
<dbReference type="GO" id="GO:0016618">
    <property type="term" value="F:hydroxypyruvate reductase [NAD(P)H] activity"/>
    <property type="evidence" value="ECO:0007669"/>
    <property type="project" value="TreeGrafter"/>
</dbReference>
<dbReference type="InterPro" id="IPR050223">
    <property type="entry name" value="D-isomer_2-hydroxyacid_DH"/>
</dbReference>
<accession>A0A6A5Y1J2</accession>
<dbReference type="PROSITE" id="PS00065">
    <property type="entry name" value="D_2_HYDROXYACID_DH_1"/>
    <property type="match status" value="1"/>
</dbReference>
<keyword evidence="3" id="KW-0520">NAD</keyword>
<evidence type="ECO:0000256" key="2">
    <source>
        <dbReference type="ARBA" id="ARBA00023002"/>
    </source>
</evidence>
<dbReference type="Gene3D" id="3.40.50.720">
    <property type="entry name" value="NAD(P)-binding Rossmann-like Domain"/>
    <property type="match status" value="2"/>
</dbReference>
<evidence type="ECO:0000256" key="1">
    <source>
        <dbReference type="ARBA" id="ARBA00005854"/>
    </source>
</evidence>
<dbReference type="EMBL" id="ML978067">
    <property type="protein sequence ID" value="KAF2018700.1"/>
    <property type="molecule type" value="Genomic_DNA"/>
</dbReference>
<dbReference type="SUPFAM" id="SSF52283">
    <property type="entry name" value="Formate/glycerate dehydrogenase catalytic domain-like"/>
    <property type="match status" value="1"/>
</dbReference>
<evidence type="ECO:0000256" key="4">
    <source>
        <dbReference type="RuleBase" id="RU003719"/>
    </source>
</evidence>
<dbReference type="PROSITE" id="PS00671">
    <property type="entry name" value="D_2_HYDROXYACID_DH_3"/>
    <property type="match status" value="1"/>
</dbReference>
<sequence>MTKPHVLLLGEILRAHEAWESLSSLAEIVSPKAQDRTEFLEECRNGAFDKVLVIYRTFESVALTGCFDEELVRTLPDSVQFICHNGAGYDQIDISACTARGIRVSNTPTAVNDSTADLNLFLILGALRGFNASMISLREGKWRGYPPPPPGHDPTGKILGILGMGGIGRNLKKKAEAFSMKVIYHNRNKLDGDLAGGAEYVSFEELLKKSDIISLNLPLNEETRHKISVHELAMMKKGVVIVNTARGAVIDEKALVNALDRGHVASVGLDVYENEPEVHPGLVANPNVLLVPHLGTYTVETQRAMEDWNISNVRSVLESGALRNVVPEQIDL</sequence>
<evidence type="ECO:0000259" key="6">
    <source>
        <dbReference type="Pfam" id="PF02826"/>
    </source>
</evidence>
<keyword evidence="2 4" id="KW-0560">Oxidoreductase</keyword>
<feature type="domain" description="D-isomer specific 2-hydroxyacid dehydrogenase NAD-binding" evidence="6">
    <location>
        <begin position="121"/>
        <end position="295"/>
    </location>
</feature>
<feature type="domain" description="D-isomer specific 2-hydroxyacid dehydrogenase catalytic" evidence="5">
    <location>
        <begin position="12"/>
        <end position="326"/>
    </location>
</feature>
<evidence type="ECO:0000313" key="7">
    <source>
        <dbReference type="EMBL" id="KAF2018700.1"/>
    </source>
</evidence>
<dbReference type="Pfam" id="PF00389">
    <property type="entry name" value="2-Hacid_dh"/>
    <property type="match status" value="1"/>
</dbReference>
<dbReference type="InterPro" id="IPR006140">
    <property type="entry name" value="D-isomer_DH_NAD-bd"/>
</dbReference>
<dbReference type="InterPro" id="IPR006139">
    <property type="entry name" value="D-isomer_2_OHA_DH_cat_dom"/>
</dbReference>
<dbReference type="Proteomes" id="UP000799778">
    <property type="component" value="Unassembled WGS sequence"/>
</dbReference>
<dbReference type="Pfam" id="PF02826">
    <property type="entry name" value="2-Hacid_dh_C"/>
    <property type="match status" value="1"/>
</dbReference>
<protein>
    <submittedName>
        <fullName evidence="7">Glyoxylate reductase</fullName>
    </submittedName>
</protein>
<dbReference type="PANTHER" id="PTHR10996:SF269">
    <property type="entry name" value="HYPOTHETICAL D-ISOMER SPECIFIC 2-HYDROXYACID DEHYDROGENASE (EUROFUNG)"/>
    <property type="match status" value="1"/>
</dbReference>
<dbReference type="InterPro" id="IPR029752">
    <property type="entry name" value="D-isomer_DH_CS1"/>
</dbReference>
<evidence type="ECO:0000256" key="3">
    <source>
        <dbReference type="ARBA" id="ARBA00023027"/>
    </source>
</evidence>
<keyword evidence="8" id="KW-1185">Reference proteome</keyword>